<evidence type="ECO:0000313" key="9">
    <source>
        <dbReference type="Proteomes" id="UP001207736"/>
    </source>
</evidence>
<dbReference type="PANTHER" id="PTHR22550">
    <property type="entry name" value="SPORE GERMINATION PROTEIN"/>
    <property type="match status" value="1"/>
</dbReference>
<dbReference type="SMART" id="SM00327">
    <property type="entry name" value="VWA"/>
    <property type="match status" value="1"/>
</dbReference>
<keyword evidence="10" id="KW-1185">Reference proteome</keyword>
<feature type="domain" description="VWFA" evidence="6">
    <location>
        <begin position="92"/>
        <end position="286"/>
    </location>
</feature>
<keyword evidence="4 5" id="KW-0472">Membrane</keyword>
<dbReference type="InterPro" id="IPR036465">
    <property type="entry name" value="vWFA_dom_sf"/>
</dbReference>
<dbReference type="Pfam" id="PF00092">
    <property type="entry name" value="VWA"/>
    <property type="match status" value="1"/>
</dbReference>
<keyword evidence="2 5" id="KW-0812">Transmembrane</keyword>
<evidence type="ECO:0000313" key="8">
    <source>
        <dbReference type="EMBL" id="GJM53863.1"/>
    </source>
</evidence>
<dbReference type="PROSITE" id="PS50234">
    <property type="entry name" value="VWFA"/>
    <property type="match status" value="1"/>
</dbReference>
<organism evidence="7 9">
    <name type="scientific">Capnocytophaga catalasegens</name>
    <dbReference type="NCBI Taxonomy" id="1004260"/>
    <lineage>
        <taxon>Bacteria</taxon>
        <taxon>Pseudomonadati</taxon>
        <taxon>Bacteroidota</taxon>
        <taxon>Flavobacteriia</taxon>
        <taxon>Flavobacteriales</taxon>
        <taxon>Flavobacteriaceae</taxon>
        <taxon>Capnocytophaga</taxon>
    </lineage>
</organism>
<accession>A0AAV5AY76</accession>
<dbReference type="EMBL" id="BQKA01000024">
    <property type="protein sequence ID" value="GJM50346.1"/>
    <property type="molecule type" value="Genomic_DNA"/>
</dbReference>
<dbReference type="RefSeq" id="WP_264847572.1">
    <property type="nucleotide sequence ID" value="NZ_BPMA01000065.1"/>
</dbReference>
<proteinExistence type="predicted"/>
<dbReference type="EMBL" id="BQKB01000050">
    <property type="protein sequence ID" value="GJM53863.1"/>
    <property type="molecule type" value="Genomic_DNA"/>
</dbReference>
<protein>
    <submittedName>
        <fullName evidence="7">BatA protein</fullName>
    </submittedName>
</protein>
<evidence type="ECO:0000256" key="1">
    <source>
        <dbReference type="ARBA" id="ARBA00022475"/>
    </source>
</evidence>
<dbReference type="AlphaFoldDB" id="A0AAV5AY76"/>
<gene>
    <name evidence="7" type="primary">batA</name>
    <name evidence="7" type="ORF">RCZ15_13190</name>
    <name evidence="8" type="ORF">RCZ16_21790</name>
</gene>
<dbReference type="InterPro" id="IPR033881">
    <property type="entry name" value="vWA_BatA_type"/>
</dbReference>
<evidence type="ECO:0000256" key="5">
    <source>
        <dbReference type="SAM" id="Phobius"/>
    </source>
</evidence>
<feature type="transmembrane region" description="Helical" evidence="5">
    <location>
        <begin position="6"/>
        <end position="27"/>
    </location>
</feature>
<name>A0AAV5AY76_9FLAO</name>
<comment type="caution">
    <text evidence="7">The sequence shown here is derived from an EMBL/GenBank/DDBJ whole genome shotgun (WGS) entry which is preliminary data.</text>
</comment>
<dbReference type="NCBIfam" id="TIGR02226">
    <property type="entry name" value="two_anch"/>
    <property type="match status" value="1"/>
</dbReference>
<evidence type="ECO:0000313" key="10">
    <source>
        <dbReference type="Proteomes" id="UP001208692"/>
    </source>
</evidence>
<dbReference type="InterPro" id="IPR011933">
    <property type="entry name" value="Double_TM_dom"/>
</dbReference>
<evidence type="ECO:0000256" key="2">
    <source>
        <dbReference type="ARBA" id="ARBA00022692"/>
    </source>
</evidence>
<evidence type="ECO:0000259" key="6">
    <source>
        <dbReference type="PROSITE" id="PS50234"/>
    </source>
</evidence>
<feature type="transmembrane region" description="Helical" evidence="5">
    <location>
        <begin position="306"/>
        <end position="323"/>
    </location>
</feature>
<dbReference type="InterPro" id="IPR050768">
    <property type="entry name" value="UPF0353/GerABKA_families"/>
</dbReference>
<dbReference type="Pfam" id="PF07584">
    <property type="entry name" value="BatA"/>
    <property type="match status" value="1"/>
</dbReference>
<dbReference type="CDD" id="cd01467">
    <property type="entry name" value="vWA_BatA_type"/>
    <property type="match status" value="1"/>
</dbReference>
<evidence type="ECO:0000256" key="4">
    <source>
        <dbReference type="ARBA" id="ARBA00023136"/>
    </source>
</evidence>
<sequence>MIKETFVNPEFFWLFLIVPFITIWLWVRKHRENPSVLFSSTKGFQGTSSWRIKLKPILLVLRILAISALIIALARPQSSSETTKIKSTEGIDIVLSIDVSSSMLAKDLKPNRLEALKNVAAQFIKDRSSDRIGLVVYSGESYTKVPATSDQNIILQSLKEVTYGQVEDGTAIGMGLATAVNRLKESKSKSKVVILMTDGVNNSGFIEPQTAAELAKEYGVRVYTIGLGTNGMALTPVAYNPDGSFQYAMAKVEIDEKLLKEISKITGGKYFRATDNKKLEQIYQEIDKLEKTKIEELKYYQYDEKFRFWVILAMVFLLLEFGLRHTIFRSFV</sequence>
<feature type="transmembrane region" description="Helical" evidence="5">
    <location>
        <begin position="57"/>
        <end position="74"/>
    </location>
</feature>
<reference evidence="7 10" key="1">
    <citation type="submission" date="2021-11" db="EMBL/GenBank/DDBJ databases">
        <title>Draft genome sequence of Capnocytophaga sp. strain KC07075 isolated from cat oral cavity.</title>
        <authorList>
            <person name="Suzuki M."/>
            <person name="Imaoka K."/>
            <person name="Kimura M."/>
            <person name="Morikawa S."/>
            <person name="Maeda K."/>
        </authorList>
    </citation>
    <scope>NUCLEOTIDE SEQUENCE</scope>
    <source>
        <strain evidence="7">KC07075</strain>
        <strain evidence="8 10">KC07079</strain>
    </source>
</reference>
<keyword evidence="3 5" id="KW-1133">Transmembrane helix</keyword>
<dbReference type="Proteomes" id="UP001208692">
    <property type="component" value="Unassembled WGS sequence"/>
</dbReference>
<dbReference type="Proteomes" id="UP001207736">
    <property type="component" value="Unassembled WGS sequence"/>
</dbReference>
<dbReference type="InterPro" id="IPR024163">
    <property type="entry name" value="Aerotolerance_reg_N"/>
</dbReference>
<dbReference type="Gene3D" id="3.40.50.410">
    <property type="entry name" value="von Willebrand factor, type A domain"/>
    <property type="match status" value="1"/>
</dbReference>
<dbReference type="InterPro" id="IPR002035">
    <property type="entry name" value="VWF_A"/>
</dbReference>
<evidence type="ECO:0000313" key="7">
    <source>
        <dbReference type="EMBL" id="GJM50346.1"/>
    </source>
</evidence>
<keyword evidence="1" id="KW-1003">Cell membrane</keyword>
<evidence type="ECO:0000256" key="3">
    <source>
        <dbReference type="ARBA" id="ARBA00022989"/>
    </source>
</evidence>
<dbReference type="SUPFAM" id="SSF53300">
    <property type="entry name" value="vWA-like"/>
    <property type="match status" value="1"/>
</dbReference>
<dbReference type="PANTHER" id="PTHR22550:SF5">
    <property type="entry name" value="LEUCINE ZIPPER PROTEIN 4"/>
    <property type="match status" value="1"/>
</dbReference>